<keyword evidence="4" id="KW-1185">Reference proteome</keyword>
<feature type="region of interest" description="Disordered" evidence="1">
    <location>
        <begin position="1"/>
        <end position="36"/>
    </location>
</feature>
<gene>
    <name evidence="3" type="ORF">V7S43_012278</name>
</gene>
<comment type="caution">
    <text evidence="3">The sequence shown here is derived from an EMBL/GenBank/DDBJ whole genome shotgun (WGS) entry which is preliminary data.</text>
</comment>
<name>A0ABD3F8U6_9STRA</name>
<feature type="domain" description="PX" evidence="2">
    <location>
        <begin position="77"/>
        <end position="193"/>
    </location>
</feature>
<accession>A0ABD3F8U6</accession>
<proteinExistence type="predicted"/>
<feature type="compositionally biased region" description="Basic and acidic residues" evidence="1">
    <location>
        <begin position="369"/>
        <end position="382"/>
    </location>
</feature>
<dbReference type="InterPro" id="IPR036871">
    <property type="entry name" value="PX_dom_sf"/>
</dbReference>
<feature type="region of interest" description="Disordered" evidence="1">
    <location>
        <begin position="341"/>
        <end position="397"/>
    </location>
</feature>
<feature type="region of interest" description="Disordered" evidence="1">
    <location>
        <begin position="213"/>
        <end position="256"/>
    </location>
</feature>
<dbReference type="SUPFAM" id="SSF64268">
    <property type="entry name" value="PX domain"/>
    <property type="match status" value="1"/>
</dbReference>
<dbReference type="Gene3D" id="3.30.1520.10">
    <property type="entry name" value="Phox-like domain"/>
    <property type="match status" value="1"/>
</dbReference>
<dbReference type="CDD" id="cd06093">
    <property type="entry name" value="PX_domain"/>
    <property type="match status" value="1"/>
</dbReference>
<protein>
    <recommendedName>
        <fullName evidence="2">PX domain-containing protein</fullName>
    </recommendedName>
</protein>
<feature type="region of interest" description="Disordered" evidence="1">
    <location>
        <begin position="64"/>
        <end position="95"/>
    </location>
</feature>
<dbReference type="Proteomes" id="UP001632037">
    <property type="component" value="Unassembled WGS sequence"/>
</dbReference>
<evidence type="ECO:0000313" key="3">
    <source>
        <dbReference type="EMBL" id="KAL3662877.1"/>
    </source>
</evidence>
<dbReference type="PROSITE" id="PS50195">
    <property type="entry name" value="PX"/>
    <property type="match status" value="1"/>
</dbReference>
<dbReference type="InterPro" id="IPR001683">
    <property type="entry name" value="PX_dom"/>
</dbReference>
<feature type="compositionally biased region" description="Low complexity" evidence="1">
    <location>
        <begin position="233"/>
        <end position="256"/>
    </location>
</feature>
<evidence type="ECO:0000256" key="1">
    <source>
        <dbReference type="SAM" id="MobiDB-lite"/>
    </source>
</evidence>
<dbReference type="Pfam" id="PF00787">
    <property type="entry name" value="PX"/>
    <property type="match status" value="1"/>
</dbReference>
<dbReference type="AlphaFoldDB" id="A0ABD3F8U6"/>
<sequence>MHSMAPDASHAAKRERTAPTPAPSSSSSLQAVGEASRDLQITGVTRKKTSWQYHIEVLDVRASSFSSGNSGVGTRDLSVRNSSSEALDATTAEEQSAAYPGLPPMVRYTVMRRYTDFRQLYNYMVETHGSALRDALPKFPDGGWISYLRGDDPRLLHHRRERLQRFLRAVDARPELRWSAAFTMFLRPDLEELASIGASASLPSFASNPSFAASSSSSSDFDAHPPPPPPRSAPSSLPPRHSTIESSDASAVPPVSASGGYVSLSQLKSPEIRFRKKMVPGGADARGDLKRRRLHLHSQDADDMDVEQRKPSAKKQLAMALSGALGFKRFVVGVGSGVIGTLGRMGGERSDSMDTAEYQDDSDSDMEEDRGASEGARDRNADLLKMLSSGGSSTAQH</sequence>
<feature type="compositionally biased region" description="Acidic residues" evidence="1">
    <location>
        <begin position="357"/>
        <end position="368"/>
    </location>
</feature>
<dbReference type="EMBL" id="JBIMZQ010000030">
    <property type="protein sequence ID" value="KAL3662877.1"/>
    <property type="molecule type" value="Genomic_DNA"/>
</dbReference>
<evidence type="ECO:0000313" key="4">
    <source>
        <dbReference type="Proteomes" id="UP001632037"/>
    </source>
</evidence>
<organism evidence="3 4">
    <name type="scientific">Phytophthora oleae</name>
    <dbReference type="NCBI Taxonomy" id="2107226"/>
    <lineage>
        <taxon>Eukaryota</taxon>
        <taxon>Sar</taxon>
        <taxon>Stramenopiles</taxon>
        <taxon>Oomycota</taxon>
        <taxon>Peronosporomycetes</taxon>
        <taxon>Peronosporales</taxon>
        <taxon>Peronosporaceae</taxon>
        <taxon>Phytophthora</taxon>
    </lineage>
</organism>
<evidence type="ECO:0000259" key="2">
    <source>
        <dbReference type="PROSITE" id="PS50195"/>
    </source>
</evidence>
<reference evidence="3 4" key="1">
    <citation type="submission" date="2024-09" db="EMBL/GenBank/DDBJ databases">
        <title>Genome sequencing and assembly of Phytophthora oleae, isolate VK10A, causative agent of rot of olive drupes.</title>
        <authorList>
            <person name="Conti Taguali S."/>
            <person name="Riolo M."/>
            <person name="La Spada F."/>
            <person name="Cacciola S.O."/>
            <person name="Dionisio G."/>
        </authorList>
    </citation>
    <scope>NUCLEOTIDE SEQUENCE [LARGE SCALE GENOMIC DNA]</scope>
    <source>
        <strain evidence="3 4">VK10A</strain>
    </source>
</reference>
<dbReference type="SMART" id="SM00312">
    <property type="entry name" value="PX"/>
    <property type="match status" value="1"/>
</dbReference>